<comment type="caution">
    <text evidence="1">The sequence shown here is derived from an EMBL/GenBank/DDBJ whole genome shotgun (WGS) entry which is preliminary data.</text>
</comment>
<organism evidence="1 2">
    <name type="scientific">Solanum commersonii</name>
    <name type="common">Commerson's wild potato</name>
    <name type="synonym">Commerson's nightshade</name>
    <dbReference type="NCBI Taxonomy" id="4109"/>
    <lineage>
        <taxon>Eukaryota</taxon>
        <taxon>Viridiplantae</taxon>
        <taxon>Streptophyta</taxon>
        <taxon>Embryophyta</taxon>
        <taxon>Tracheophyta</taxon>
        <taxon>Spermatophyta</taxon>
        <taxon>Magnoliopsida</taxon>
        <taxon>eudicotyledons</taxon>
        <taxon>Gunneridae</taxon>
        <taxon>Pentapetalae</taxon>
        <taxon>asterids</taxon>
        <taxon>lamiids</taxon>
        <taxon>Solanales</taxon>
        <taxon>Solanaceae</taxon>
        <taxon>Solanoideae</taxon>
        <taxon>Solaneae</taxon>
        <taxon>Solanum</taxon>
    </lineage>
</organism>
<dbReference type="Proteomes" id="UP000824120">
    <property type="component" value="Chromosome 8"/>
</dbReference>
<evidence type="ECO:0000313" key="2">
    <source>
        <dbReference type="Proteomes" id="UP000824120"/>
    </source>
</evidence>
<accession>A0A9J5XLH2</accession>
<keyword evidence="2" id="KW-1185">Reference proteome</keyword>
<sequence length="149" mass="16605">MDLTVCKLVKMKKLKLGYSYHQVQFVDISSTNLEQLTIYGNCDYVEITASKALKTLFSYNCHSLPTLQLKASLEAKVCFVSGTTDSDVTKFLGNFNHSMVVELTCKSDKGLVIPKDMRGNLLPPLYGTNRVHVNIPSPLINCSIDCRHS</sequence>
<name>A0A9J5XLH2_SOLCO</name>
<dbReference type="AlphaFoldDB" id="A0A9J5XLH2"/>
<protein>
    <submittedName>
        <fullName evidence="1">Uncharacterized protein</fullName>
    </submittedName>
</protein>
<reference evidence="1 2" key="1">
    <citation type="submission" date="2020-09" db="EMBL/GenBank/DDBJ databases">
        <title>De no assembly of potato wild relative species, Solanum commersonii.</title>
        <authorList>
            <person name="Cho K."/>
        </authorList>
    </citation>
    <scope>NUCLEOTIDE SEQUENCE [LARGE SCALE GENOMIC DNA]</scope>
    <source>
        <strain evidence="1">LZ3.2</strain>
        <tissue evidence="1">Leaf</tissue>
    </source>
</reference>
<proteinExistence type="predicted"/>
<dbReference type="OrthoDB" id="1534647at2759"/>
<evidence type="ECO:0000313" key="1">
    <source>
        <dbReference type="EMBL" id="KAG5589115.1"/>
    </source>
</evidence>
<dbReference type="EMBL" id="JACXVP010000008">
    <property type="protein sequence ID" value="KAG5589115.1"/>
    <property type="molecule type" value="Genomic_DNA"/>
</dbReference>
<gene>
    <name evidence="1" type="ORF">H5410_039629</name>
</gene>